<reference evidence="1" key="1">
    <citation type="journal article" date="2014" name="Int. J. Syst. Evol. Microbiol.">
        <title>Complete genome sequence of Corynebacterium casei LMG S-19264T (=DSM 44701T), isolated from a smear-ripened cheese.</title>
        <authorList>
            <consortium name="US DOE Joint Genome Institute (JGI-PGF)"/>
            <person name="Walter F."/>
            <person name="Albersmeier A."/>
            <person name="Kalinowski J."/>
            <person name="Ruckert C."/>
        </authorList>
    </citation>
    <scope>NUCLEOTIDE SEQUENCE</scope>
    <source>
        <strain evidence="1">CGMCC 4.5737</strain>
    </source>
</reference>
<dbReference type="SUPFAM" id="SSF53335">
    <property type="entry name" value="S-adenosyl-L-methionine-dependent methyltransferases"/>
    <property type="match status" value="1"/>
</dbReference>
<dbReference type="InterPro" id="IPR029063">
    <property type="entry name" value="SAM-dependent_MTases_sf"/>
</dbReference>
<gene>
    <name evidence="1" type="ORF">GCM10012275_42660</name>
</gene>
<sequence length="270" mass="29877">MAALTKKDAQRHRQACALLAADRDLTEDEKEFVLQHWQESSTAANRLEGAFFTPLGLARDLAVELHGCHGPRFLDLGAGIGHLAFANRRRFAHCWNGEPCREFVCVEKNPAYVAVGRQVMPEATWICADILDLLDMVDRLGGPFDVAISNPPFGVLPRTRNAPGYRGRRFEYHVIAVAAALARYGVFLVPQTSAPFRYSGYPTFLHNQGDVEYQRFTAATGLVLKPSCGIDATVHDDQWRGVRPRVEIVTCDLTDRRPPVAPGGQLALVP</sequence>
<dbReference type="CDD" id="cd02440">
    <property type="entry name" value="AdoMet_MTases"/>
    <property type="match status" value="1"/>
</dbReference>
<evidence type="ECO:0000313" key="2">
    <source>
        <dbReference type="Proteomes" id="UP000637578"/>
    </source>
</evidence>
<dbReference type="Gene3D" id="3.40.50.150">
    <property type="entry name" value="Vaccinia Virus protein VP39"/>
    <property type="match status" value="1"/>
</dbReference>
<dbReference type="GO" id="GO:0032259">
    <property type="term" value="P:methylation"/>
    <property type="evidence" value="ECO:0007669"/>
    <property type="project" value="InterPro"/>
</dbReference>
<reference evidence="1" key="2">
    <citation type="submission" date="2020-09" db="EMBL/GenBank/DDBJ databases">
        <authorList>
            <person name="Sun Q."/>
            <person name="Zhou Y."/>
        </authorList>
    </citation>
    <scope>NUCLEOTIDE SEQUENCE</scope>
    <source>
        <strain evidence="1">CGMCC 4.5737</strain>
    </source>
</reference>
<dbReference type="PROSITE" id="PS00092">
    <property type="entry name" value="N6_MTASE"/>
    <property type="match status" value="1"/>
</dbReference>
<keyword evidence="2" id="KW-1185">Reference proteome</keyword>
<proteinExistence type="predicted"/>
<accession>A0A8J3CHI9</accession>
<dbReference type="GO" id="GO:0008168">
    <property type="term" value="F:methyltransferase activity"/>
    <property type="evidence" value="ECO:0007669"/>
    <property type="project" value="InterPro"/>
</dbReference>
<evidence type="ECO:0008006" key="3">
    <source>
        <dbReference type="Google" id="ProtNLM"/>
    </source>
</evidence>
<dbReference type="RefSeq" id="WP_189060177.1">
    <property type="nucleotide sequence ID" value="NZ_BMMK01000022.1"/>
</dbReference>
<protein>
    <recommendedName>
        <fullName evidence="3">Methyltransferase</fullName>
    </recommendedName>
</protein>
<dbReference type="InterPro" id="IPR002052">
    <property type="entry name" value="DNA_methylase_N6_adenine_CS"/>
</dbReference>
<dbReference type="GO" id="GO:0003676">
    <property type="term" value="F:nucleic acid binding"/>
    <property type="evidence" value="ECO:0007669"/>
    <property type="project" value="InterPro"/>
</dbReference>
<evidence type="ECO:0000313" key="1">
    <source>
        <dbReference type="EMBL" id="GGM67515.1"/>
    </source>
</evidence>
<organism evidence="1 2">
    <name type="scientific">Longimycelium tulufanense</name>
    <dbReference type="NCBI Taxonomy" id="907463"/>
    <lineage>
        <taxon>Bacteria</taxon>
        <taxon>Bacillati</taxon>
        <taxon>Actinomycetota</taxon>
        <taxon>Actinomycetes</taxon>
        <taxon>Pseudonocardiales</taxon>
        <taxon>Pseudonocardiaceae</taxon>
        <taxon>Longimycelium</taxon>
    </lineage>
</organism>
<dbReference type="AlphaFoldDB" id="A0A8J3CHI9"/>
<dbReference type="EMBL" id="BMMK01000022">
    <property type="protein sequence ID" value="GGM67515.1"/>
    <property type="molecule type" value="Genomic_DNA"/>
</dbReference>
<dbReference type="Proteomes" id="UP000637578">
    <property type="component" value="Unassembled WGS sequence"/>
</dbReference>
<comment type="caution">
    <text evidence="1">The sequence shown here is derived from an EMBL/GenBank/DDBJ whole genome shotgun (WGS) entry which is preliminary data.</text>
</comment>
<name>A0A8J3CHI9_9PSEU</name>